<evidence type="ECO:0000313" key="1">
    <source>
        <dbReference type="EMBL" id="KAF9643423.1"/>
    </source>
</evidence>
<reference evidence="1" key="1">
    <citation type="submission" date="2019-10" db="EMBL/GenBank/DDBJ databases">
        <authorList>
            <consortium name="DOE Joint Genome Institute"/>
            <person name="Kuo A."/>
            <person name="Miyauchi S."/>
            <person name="Kiss E."/>
            <person name="Drula E."/>
            <person name="Kohler A."/>
            <person name="Sanchez-Garcia M."/>
            <person name="Andreopoulos B."/>
            <person name="Barry K.W."/>
            <person name="Bonito G."/>
            <person name="Buee M."/>
            <person name="Carver A."/>
            <person name="Chen C."/>
            <person name="Cichocki N."/>
            <person name="Clum A."/>
            <person name="Culley D."/>
            <person name="Crous P.W."/>
            <person name="Fauchery L."/>
            <person name="Girlanda M."/>
            <person name="Hayes R."/>
            <person name="Keri Z."/>
            <person name="Labutti K."/>
            <person name="Lipzen A."/>
            <person name="Lombard V."/>
            <person name="Magnuson J."/>
            <person name="Maillard F."/>
            <person name="Morin E."/>
            <person name="Murat C."/>
            <person name="Nolan M."/>
            <person name="Ohm R."/>
            <person name="Pangilinan J."/>
            <person name="Pereira M."/>
            <person name="Perotto S."/>
            <person name="Peter M."/>
            <person name="Riley R."/>
            <person name="Sitrit Y."/>
            <person name="Stielow B."/>
            <person name="Szollosi G."/>
            <person name="Zifcakova L."/>
            <person name="Stursova M."/>
            <person name="Spatafora J.W."/>
            <person name="Tedersoo L."/>
            <person name="Vaario L.-M."/>
            <person name="Yamada A."/>
            <person name="Yan M."/>
            <person name="Wang P."/>
            <person name="Xu J."/>
            <person name="Bruns T."/>
            <person name="Baldrian P."/>
            <person name="Vilgalys R."/>
            <person name="Henrissat B."/>
            <person name="Grigoriev I.V."/>
            <person name="Hibbett D."/>
            <person name="Nagy L.G."/>
            <person name="Martin F.M."/>
        </authorList>
    </citation>
    <scope>NUCLEOTIDE SEQUENCE</scope>
    <source>
        <strain evidence="1">P2</strain>
    </source>
</reference>
<proteinExistence type="predicted"/>
<comment type="caution">
    <text evidence="1">The sequence shown here is derived from an EMBL/GenBank/DDBJ whole genome shotgun (WGS) entry which is preliminary data.</text>
</comment>
<dbReference type="Proteomes" id="UP000886501">
    <property type="component" value="Unassembled WGS sequence"/>
</dbReference>
<evidence type="ECO:0000313" key="2">
    <source>
        <dbReference type="Proteomes" id="UP000886501"/>
    </source>
</evidence>
<organism evidence="1 2">
    <name type="scientific">Thelephora ganbajun</name>
    <name type="common">Ganba fungus</name>
    <dbReference type="NCBI Taxonomy" id="370292"/>
    <lineage>
        <taxon>Eukaryota</taxon>
        <taxon>Fungi</taxon>
        <taxon>Dikarya</taxon>
        <taxon>Basidiomycota</taxon>
        <taxon>Agaricomycotina</taxon>
        <taxon>Agaricomycetes</taxon>
        <taxon>Thelephorales</taxon>
        <taxon>Thelephoraceae</taxon>
        <taxon>Thelephora</taxon>
    </lineage>
</organism>
<sequence>MLLSLPLEIWEMIFDLLPGQDLQLISKVPRLRVTLAIARTSTHRLEAHRAGFVDASQPGSRPLAERIELLKAYRARWESLRWAKVICLPPRFLWIYHFAGNVLAYVCTHRASFMQYLRLPFGGTLASSWEDYKLELEHGIKTFSAYPEKNLLAVLEEWFDDGWWVEIPRVRLHIRRLDSARDIVVPHNGQLTVCRPFTTDIDLNVYIQPEDLSCEIEQIGHRIAILFACYTSQEPGYCAKFIMWNMITQQT</sequence>
<accession>A0ACB6Z1H7</accession>
<name>A0ACB6Z1H7_THEGA</name>
<keyword evidence="2" id="KW-1185">Reference proteome</keyword>
<gene>
    <name evidence="1" type="ORF">BDM02DRAFT_1472159</name>
</gene>
<protein>
    <submittedName>
        <fullName evidence="1">Uncharacterized protein</fullName>
    </submittedName>
</protein>
<dbReference type="EMBL" id="MU118227">
    <property type="protein sequence ID" value="KAF9643423.1"/>
    <property type="molecule type" value="Genomic_DNA"/>
</dbReference>
<reference evidence="1" key="2">
    <citation type="journal article" date="2020" name="Nat. Commun.">
        <title>Large-scale genome sequencing of mycorrhizal fungi provides insights into the early evolution of symbiotic traits.</title>
        <authorList>
            <person name="Miyauchi S."/>
            <person name="Kiss E."/>
            <person name="Kuo A."/>
            <person name="Drula E."/>
            <person name="Kohler A."/>
            <person name="Sanchez-Garcia M."/>
            <person name="Morin E."/>
            <person name="Andreopoulos B."/>
            <person name="Barry K.W."/>
            <person name="Bonito G."/>
            <person name="Buee M."/>
            <person name="Carver A."/>
            <person name="Chen C."/>
            <person name="Cichocki N."/>
            <person name="Clum A."/>
            <person name="Culley D."/>
            <person name="Crous P.W."/>
            <person name="Fauchery L."/>
            <person name="Girlanda M."/>
            <person name="Hayes R.D."/>
            <person name="Keri Z."/>
            <person name="LaButti K."/>
            <person name="Lipzen A."/>
            <person name="Lombard V."/>
            <person name="Magnuson J."/>
            <person name="Maillard F."/>
            <person name="Murat C."/>
            <person name="Nolan M."/>
            <person name="Ohm R.A."/>
            <person name="Pangilinan J."/>
            <person name="Pereira M.F."/>
            <person name="Perotto S."/>
            <person name="Peter M."/>
            <person name="Pfister S."/>
            <person name="Riley R."/>
            <person name="Sitrit Y."/>
            <person name="Stielow J.B."/>
            <person name="Szollosi G."/>
            <person name="Zifcakova L."/>
            <person name="Stursova M."/>
            <person name="Spatafora J.W."/>
            <person name="Tedersoo L."/>
            <person name="Vaario L.M."/>
            <person name="Yamada A."/>
            <person name="Yan M."/>
            <person name="Wang P."/>
            <person name="Xu J."/>
            <person name="Bruns T."/>
            <person name="Baldrian P."/>
            <person name="Vilgalys R."/>
            <person name="Dunand C."/>
            <person name="Henrissat B."/>
            <person name="Grigoriev I.V."/>
            <person name="Hibbett D."/>
            <person name="Nagy L.G."/>
            <person name="Martin F.M."/>
        </authorList>
    </citation>
    <scope>NUCLEOTIDE SEQUENCE</scope>
    <source>
        <strain evidence="1">P2</strain>
    </source>
</reference>